<dbReference type="AlphaFoldDB" id="W9XS89"/>
<evidence type="ECO:0000256" key="5">
    <source>
        <dbReference type="ARBA" id="ARBA00022989"/>
    </source>
</evidence>
<feature type="transmembrane region" description="Helical" evidence="8">
    <location>
        <begin position="339"/>
        <end position="360"/>
    </location>
</feature>
<dbReference type="PANTHER" id="PTHR48022">
    <property type="entry name" value="PLASTIDIC GLUCOSE TRANSPORTER 4"/>
    <property type="match status" value="1"/>
</dbReference>
<feature type="transmembrane region" description="Helical" evidence="8">
    <location>
        <begin position="96"/>
        <end position="114"/>
    </location>
</feature>
<feature type="transmembrane region" description="Helical" evidence="8">
    <location>
        <begin position="12"/>
        <end position="32"/>
    </location>
</feature>
<keyword evidence="3 7" id="KW-0813">Transport</keyword>
<dbReference type="PRINTS" id="PR00171">
    <property type="entry name" value="SUGRTRNSPORT"/>
</dbReference>
<dbReference type="FunFam" id="1.20.1250.20:FF:000078">
    <property type="entry name" value="MFS maltose transporter, putative"/>
    <property type="match status" value="1"/>
</dbReference>
<keyword evidence="11" id="KW-1185">Reference proteome</keyword>
<evidence type="ECO:0000256" key="2">
    <source>
        <dbReference type="ARBA" id="ARBA00010992"/>
    </source>
</evidence>
<dbReference type="Gene3D" id="1.20.1250.20">
    <property type="entry name" value="MFS general substrate transporter like domains"/>
    <property type="match status" value="1"/>
</dbReference>
<dbReference type="eggNOG" id="KOG0254">
    <property type="taxonomic scope" value="Eukaryota"/>
</dbReference>
<feature type="transmembrane region" description="Helical" evidence="8">
    <location>
        <begin position="68"/>
        <end position="89"/>
    </location>
</feature>
<sequence>MADEQPLARRSSVLKSVFVCLFIMSGSLLFGIDSGEIGGFMAMESFLKDFGYYDQATQAYNIAAHIQLALNGMLFTGCILASISAGYIGTKYGRRVGLFCTGLVSIIGVVFQVSSAHLGTLYVGRIFTGAGVGFASNFVPTYNAEVSPTHLRGMMIGLYQTGVNIGQVIGTCINEGTHNMSSRWAYRIPLMTQLFFPIVLCSFVWLFPETPRWLLSTNKHEAAARAVRRLRGKSYPQDQITEDIDEIAKHIEAERLLESSGSLFDIFRGSDLRRTHIACGTVVWQVLSGISFINGYGTYFFTVSGISSPFVISIISQVCQLAGLILMFPSLQYMGRRTILLWGGAGQTVCMFLFAIVGTAAPGSVAAARCLVAFTCLYGFFFTWSWGPVGWIVTSEVASNTLRSKTQGLASAASWLGTLVVSLSVPYLINTDEANLGAKVGFIFGALCLLGFLWAYRYLPETKGRSLEELDELFMNVS</sequence>
<comment type="similarity">
    <text evidence="2 7">Belongs to the major facilitator superfamily. Sugar transporter (TC 2.A.1.1) family.</text>
</comment>
<dbReference type="InterPro" id="IPR020846">
    <property type="entry name" value="MFS_dom"/>
</dbReference>
<dbReference type="Pfam" id="PF00083">
    <property type="entry name" value="Sugar_tr"/>
    <property type="match status" value="1"/>
</dbReference>
<proteinExistence type="inferred from homology"/>
<evidence type="ECO:0000256" key="6">
    <source>
        <dbReference type="ARBA" id="ARBA00023136"/>
    </source>
</evidence>
<dbReference type="HOGENOM" id="CLU_001265_30_1_1"/>
<dbReference type="RefSeq" id="XP_007736405.1">
    <property type="nucleotide sequence ID" value="XM_007738215.1"/>
</dbReference>
<dbReference type="InterPro" id="IPR003663">
    <property type="entry name" value="Sugar/inositol_transpt"/>
</dbReference>
<dbReference type="OrthoDB" id="6133115at2759"/>
<dbReference type="GO" id="GO:0016020">
    <property type="term" value="C:membrane"/>
    <property type="evidence" value="ECO:0007669"/>
    <property type="project" value="UniProtKB-SubCell"/>
</dbReference>
<evidence type="ECO:0000256" key="8">
    <source>
        <dbReference type="SAM" id="Phobius"/>
    </source>
</evidence>
<dbReference type="EMBL" id="AMGY01000007">
    <property type="protein sequence ID" value="EXJ79831.1"/>
    <property type="molecule type" value="Genomic_DNA"/>
</dbReference>
<dbReference type="PROSITE" id="PS50850">
    <property type="entry name" value="MFS"/>
    <property type="match status" value="1"/>
</dbReference>
<keyword evidence="4 8" id="KW-0812">Transmembrane</keyword>
<dbReference type="InterPro" id="IPR036259">
    <property type="entry name" value="MFS_trans_sf"/>
</dbReference>
<feature type="transmembrane region" description="Helical" evidence="8">
    <location>
        <begin position="277"/>
        <end position="300"/>
    </location>
</feature>
<evidence type="ECO:0000313" key="10">
    <source>
        <dbReference type="EMBL" id="EXJ79831.1"/>
    </source>
</evidence>
<evidence type="ECO:0000256" key="3">
    <source>
        <dbReference type="ARBA" id="ARBA00022448"/>
    </source>
</evidence>
<comment type="subcellular location">
    <subcellularLocation>
        <location evidence="1">Membrane</location>
        <topology evidence="1">Multi-pass membrane protein</topology>
    </subcellularLocation>
</comment>
<evidence type="ECO:0000256" key="1">
    <source>
        <dbReference type="ARBA" id="ARBA00004141"/>
    </source>
</evidence>
<dbReference type="NCBIfam" id="TIGR00879">
    <property type="entry name" value="SP"/>
    <property type="match status" value="1"/>
</dbReference>
<reference evidence="10 11" key="1">
    <citation type="submission" date="2013-03" db="EMBL/GenBank/DDBJ databases">
        <title>The Genome Sequence of Capronia epimyces CBS 606.96.</title>
        <authorList>
            <consortium name="The Broad Institute Genomics Platform"/>
            <person name="Cuomo C."/>
            <person name="de Hoog S."/>
            <person name="Gorbushina A."/>
            <person name="Walker B."/>
            <person name="Young S.K."/>
            <person name="Zeng Q."/>
            <person name="Gargeya S."/>
            <person name="Fitzgerald M."/>
            <person name="Haas B."/>
            <person name="Abouelleil A."/>
            <person name="Allen A.W."/>
            <person name="Alvarado L."/>
            <person name="Arachchi H.M."/>
            <person name="Berlin A.M."/>
            <person name="Chapman S.B."/>
            <person name="Gainer-Dewar J."/>
            <person name="Goldberg J."/>
            <person name="Griggs A."/>
            <person name="Gujja S."/>
            <person name="Hansen M."/>
            <person name="Howarth C."/>
            <person name="Imamovic A."/>
            <person name="Ireland A."/>
            <person name="Larimer J."/>
            <person name="McCowan C."/>
            <person name="Murphy C."/>
            <person name="Pearson M."/>
            <person name="Poon T.W."/>
            <person name="Priest M."/>
            <person name="Roberts A."/>
            <person name="Saif S."/>
            <person name="Shea T."/>
            <person name="Sisk P."/>
            <person name="Sykes S."/>
            <person name="Wortman J."/>
            <person name="Nusbaum C."/>
            <person name="Birren B."/>
        </authorList>
    </citation>
    <scope>NUCLEOTIDE SEQUENCE [LARGE SCALE GENOMIC DNA]</scope>
    <source>
        <strain evidence="10 11">CBS 606.96</strain>
    </source>
</reference>
<evidence type="ECO:0000256" key="7">
    <source>
        <dbReference type="RuleBase" id="RU003346"/>
    </source>
</evidence>
<keyword evidence="5 8" id="KW-1133">Transmembrane helix</keyword>
<name>W9XS89_9EURO</name>
<feature type="transmembrane region" description="Helical" evidence="8">
    <location>
        <begin position="306"/>
        <end position="327"/>
    </location>
</feature>
<dbReference type="InterPro" id="IPR005829">
    <property type="entry name" value="Sugar_transporter_CS"/>
</dbReference>
<comment type="caution">
    <text evidence="10">The sequence shown here is derived from an EMBL/GenBank/DDBJ whole genome shotgun (WGS) entry which is preliminary data.</text>
</comment>
<evidence type="ECO:0000313" key="11">
    <source>
        <dbReference type="Proteomes" id="UP000019478"/>
    </source>
</evidence>
<accession>W9XS89</accession>
<dbReference type="Proteomes" id="UP000019478">
    <property type="component" value="Unassembled WGS sequence"/>
</dbReference>
<feature type="transmembrane region" description="Helical" evidence="8">
    <location>
        <begin position="441"/>
        <end position="459"/>
    </location>
</feature>
<dbReference type="PROSITE" id="PS00217">
    <property type="entry name" value="SUGAR_TRANSPORT_2"/>
    <property type="match status" value="1"/>
</dbReference>
<dbReference type="InterPro" id="IPR005828">
    <property type="entry name" value="MFS_sugar_transport-like"/>
</dbReference>
<feature type="transmembrane region" description="Helical" evidence="8">
    <location>
        <begin position="408"/>
        <end position="429"/>
    </location>
</feature>
<feature type="domain" description="Major facilitator superfamily (MFS) profile" evidence="9">
    <location>
        <begin position="19"/>
        <end position="463"/>
    </location>
</feature>
<gene>
    <name evidence="10" type="ORF">A1O3_08116</name>
</gene>
<evidence type="ECO:0000259" key="9">
    <source>
        <dbReference type="PROSITE" id="PS50850"/>
    </source>
</evidence>
<dbReference type="SUPFAM" id="SSF103473">
    <property type="entry name" value="MFS general substrate transporter"/>
    <property type="match status" value="1"/>
</dbReference>
<dbReference type="GeneID" id="19172205"/>
<evidence type="ECO:0000256" key="4">
    <source>
        <dbReference type="ARBA" id="ARBA00022692"/>
    </source>
</evidence>
<feature type="transmembrane region" description="Helical" evidence="8">
    <location>
        <begin position="184"/>
        <end position="207"/>
    </location>
</feature>
<organism evidence="10 11">
    <name type="scientific">Capronia epimyces CBS 606.96</name>
    <dbReference type="NCBI Taxonomy" id="1182542"/>
    <lineage>
        <taxon>Eukaryota</taxon>
        <taxon>Fungi</taxon>
        <taxon>Dikarya</taxon>
        <taxon>Ascomycota</taxon>
        <taxon>Pezizomycotina</taxon>
        <taxon>Eurotiomycetes</taxon>
        <taxon>Chaetothyriomycetidae</taxon>
        <taxon>Chaetothyriales</taxon>
        <taxon>Herpotrichiellaceae</taxon>
        <taxon>Capronia</taxon>
    </lineage>
</organism>
<feature type="transmembrane region" description="Helical" evidence="8">
    <location>
        <begin position="366"/>
        <end position="387"/>
    </location>
</feature>
<dbReference type="GO" id="GO:0005351">
    <property type="term" value="F:carbohydrate:proton symporter activity"/>
    <property type="evidence" value="ECO:0007669"/>
    <property type="project" value="TreeGrafter"/>
</dbReference>
<dbReference type="PANTHER" id="PTHR48022:SF77">
    <property type="entry name" value="MAJOR FACILITATOR SUPERFAMILY (MFS) PROFILE DOMAIN-CONTAINING PROTEIN"/>
    <property type="match status" value="1"/>
</dbReference>
<dbReference type="InterPro" id="IPR050360">
    <property type="entry name" value="MFS_Sugar_Transporters"/>
</dbReference>
<keyword evidence="6 8" id="KW-0472">Membrane</keyword>
<protein>
    <recommendedName>
        <fullName evidence="9">Major facilitator superfamily (MFS) profile domain-containing protein</fullName>
    </recommendedName>
</protein>